<evidence type="ECO:0000259" key="9">
    <source>
        <dbReference type="Pfam" id="PF10513"/>
    </source>
</evidence>
<comment type="function">
    <text evidence="6">Component of the NuA4 histone acetyltransferase complex which is involved in transcriptional activation of selected genes principally by acetylation of nucleosomal histone H4 and H2A. The NuA4 complex is also involved in DNA repair. Involved in gene silencing by neighboring heterochromatin, blockage of the silencing spreading along the chromosome, and required for cell cycle progression through G2/M.</text>
</comment>
<dbReference type="RefSeq" id="XP_018985075.1">
    <property type="nucleotide sequence ID" value="XM_019132707.1"/>
</dbReference>
<dbReference type="GO" id="GO:0035267">
    <property type="term" value="C:NuA4 histone acetyltransferase complex"/>
    <property type="evidence" value="ECO:0007669"/>
    <property type="project" value="InterPro"/>
</dbReference>
<feature type="region of interest" description="Disordered" evidence="8">
    <location>
        <begin position="717"/>
        <end position="872"/>
    </location>
</feature>
<feature type="region of interest" description="Disordered" evidence="8">
    <location>
        <begin position="283"/>
        <end position="303"/>
    </location>
</feature>
<feature type="compositionally biased region" description="Low complexity" evidence="8">
    <location>
        <begin position="770"/>
        <end position="788"/>
    </location>
</feature>
<keyword evidence="3 7" id="KW-0805">Transcription regulation</keyword>
<dbReference type="GeneID" id="30150560"/>
<dbReference type="Pfam" id="PF10513">
    <property type="entry name" value="EPL1"/>
    <property type="match status" value="1"/>
</dbReference>
<evidence type="ECO:0000256" key="8">
    <source>
        <dbReference type="SAM" id="MobiDB-lite"/>
    </source>
</evidence>
<evidence type="ECO:0000313" key="11">
    <source>
        <dbReference type="Proteomes" id="UP000094336"/>
    </source>
</evidence>
<dbReference type="PANTHER" id="PTHR14898">
    <property type="entry name" value="ENHANCER OF POLYCOMB"/>
    <property type="match status" value="1"/>
</dbReference>
<feature type="compositionally biased region" description="Polar residues" evidence="8">
    <location>
        <begin position="759"/>
        <end position="769"/>
    </location>
</feature>
<keyword evidence="5 7" id="KW-0539">Nucleus</keyword>
<name>A0A1E3QS30_9ASCO</name>
<keyword evidence="11" id="KW-1185">Reference proteome</keyword>
<evidence type="ECO:0000256" key="6">
    <source>
        <dbReference type="ARBA" id="ARBA00025513"/>
    </source>
</evidence>
<evidence type="ECO:0000256" key="3">
    <source>
        <dbReference type="ARBA" id="ARBA00023015"/>
    </source>
</evidence>
<dbReference type="Proteomes" id="UP000094336">
    <property type="component" value="Unassembled WGS sequence"/>
</dbReference>
<proteinExistence type="inferred from homology"/>
<dbReference type="GO" id="GO:0006357">
    <property type="term" value="P:regulation of transcription by RNA polymerase II"/>
    <property type="evidence" value="ECO:0007669"/>
    <property type="project" value="InterPro"/>
</dbReference>
<evidence type="ECO:0000256" key="1">
    <source>
        <dbReference type="ARBA" id="ARBA00004123"/>
    </source>
</evidence>
<feature type="region of interest" description="Disordered" evidence="8">
    <location>
        <begin position="637"/>
        <end position="665"/>
    </location>
</feature>
<protein>
    <recommendedName>
        <fullName evidence="7">Enhancer of polycomb-like protein</fullName>
    </recommendedName>
</protein>
<keyword evidence="4 7" id="KW-0804">Transcription</keyword>
<feature type="compositionally biased region" description="Polar residues" evidence="8">
    <location>
        <begin position="718"/>
        <end position="727"/>
    </location>
</feature>
<evidence type="ECO:0000313" key="10">
    <source>
        <dbReference type="EMBL" id="ODQ79747.1"/>
    </source>
</evidence>
<dbReference type="InterPro" id="IPR024943">
    <property type="entry name" value="Enhancer_polycomb"/>
</dbReference>
<dbReference type="InterPro" id="IPR019542">
    <property type="entry name" value="Enhancer_polycomb-like_N"/>
</dbReference>
<feature type="compositionally biased region" description="Polar residues" evidence="8">
    <location>
        <begin position="790"/>
        <end position="850"/>
    </location>
</feature>
<feature type="domain" description="Enhancer of polycomb-like N-terminal" evidence="9">
    <location>
        <begin position="13"/>
        <end position="161"/>
    </location>
</feature>
<dbReference type="GO" id="GO:0005634">
    <property type="term" value="C:nucleus"/>
    <property type="evidence" value="ECO:0007669"/>
    <property type="project" value="UniProtKB-SubCell"/>
</dbReference>
<feature type="compositionally biased region" description="Polar residues" evidence="8">
    <location>
        <begin position="642"/>
        <end position="665"/>
    </location>
</feature>
<dbReference type="STRING" id="984486.A0A1E3QS30"/>
<comment type="similarity">
    <text evidence="2 7">Belongs to the enhancer of polycomb family.</text>
</comment>
<sequence length="872" mass="98389">MVATPASAGARFRQRKISTKQTLQILKQSHVPDLDLEDVQRDTQQVETGVEKGEEEEHHLQAVINATQAKFQGENVEQVFIPTPDASRLWPDATKYYPPGFVNPSSNIKFSCTVEETSGCPYNMDENDEEFLAEMNGALQKKNPRVTLCTELEFEIICHRFDTVIAEKQPFLTMAPDQIMTYEEIKPVALTPDQNSPSDLARSLQQELNLSTPFTTQLDNPEKVPPRSLPALFEVFGVRVYEHWKERRVSRAGKPVFPILKFEDPLDKDDSDPYVCFRRREVRQARKTRRQDQQSSERLRKLQSELKNAREMVLLVVKRELKRMESLEEERNIFQLRCAIKPIKRELGIKGDDDDLIAHKKKKPNPLEEDTKKDKKKQSMSTPPITSEKKKLALQAQQAATLAAQQLLQQQEDAATAHPVGVQPYVRLPASKIPDLDLSLTVSTVLREKNEAIKRAVHEKLLKRKEADRGFVNFTDDPYVPWFNLRETEPIVEYSHVPFSAIVNGLYEISSSDYLDDSLKQQLRNGEPLPGFKAFDWDGEEAEDHEFTGVNALKGYEAHQPRVSDSLYVLRKRVGRGGRVFVDRRGLFERPDDAINEFLTLESDNDDDVEMESEALVVNVYDCKADAVKRADERWRYDSDRSAVQTGRLQPFSSDPSKLNGISNDTQSIRFGSMLLAKSYEQLREATHQKQQQMLLARQKALQYAAQQQAQAQSNALINGNTPNPGSTPTANLGPNAAANANPSNTNGKANAANPNAASHPQPQSVNSNLTPQQIIQKQQKMQPLKQTQARKPNSPLESSQAQQPKGSFSPNKLTPEQQQRLSMLKTMQQQQQIRAGGSLASTPKSQTPTPVGVKNQEWHAAKPQPSPTPMP</sequence>
<reference evidence="11" key="1">
    <citation type="submission" date="2016-05" db="EMBL/GenBank/DDBJ databases">
        <title>Comparative genomics of biotechnologically important yeasts.</title>
        <authorList>
            <consortium name="DOE Joint Genome Institute"/>
            <person name="Riley R."/>
            <person name="Haridas S."/>
            <person name="Wolfe K.H."/>
            <person name="Lopes M.R."/>
            <person name="Hittinger C.T."/>
            <person name="Goker M."/>
            <person name="Salamov A."/>
            <person name="Wisecaver J."/>
            <person name="Long T.M."/>
            <person name="Aerts A.L."/>
            <person name="Barry K."/>
            <person name="Choi C."/>
            <person name="Clum A."/>
            <person name="Coughlan A.Y."/>
            <person name="Deshpande S."/>
            <person name="Douglass A.P."/>
            <person name="Hanson S.J."/>
            <person name="Klenk H.-P."/>
            <person name="Labutti K."/>
            <person name="Lapidus A."/>
            <person name="Lindquist E."/>
            <person name="Lipzen A."/>
            <person name="Meier-Kolthoff J.P."/>
            <person name="Ohm R.A."/>
            <person name="Otillar R.P."/>
            <person name="Pangilinan J."/>
            <person name="Peng Y."/>
            <person name="Rokas A."/>
            <person name="Rosa C.A."/>
            <person name="Scheuner C."/>
            <person name="Sibirny A.A."/>
            <person name="Slot J.C."/>
            <person name="Stielow J.B."/>
            <person name="Sun H."/>
            <person name="Kurtzman C.P."/>
            <person name="Blackwell M."/>
            <person name="Grigoriev I.V."/>
            <person name="Jeffries T.W."/>
        </authorList>
    </citation>
    <scope>NUCLEOTIDE SEQUENCE [LARGE SCALE GENOMIC DNA]</scope>
    <source>
        <strain evidence="11">NRRL Y-12698</strain>
    </source>
</reference>
<evidence type="ECO:0000256" key="5">
    <source>
        <dbReference type="ARBA" id="ARBA00023242"/>
    </source>
</evidence>
<feature type="region of interest" description="Disordered" evidence="8">
    <location>
        <begin position="356"/>
        <end position="390"/>
    </location>
</feature>
<feature type="compositionally biased region" description="Low complexity" evidence="8">
    <location>
        <begin position="728"/>
        <end position="758"/>
    </location>
</feature>
<evidence type="ECO:0000256" key="4">
    <source>
        <dbReference type="ARBA" id="ARBA00023163"/>
    </source>
</evidence>
<dbReference type="OrthoDB" id="435275at2759"/>
<dbReference type="AlphaFoldDB" id="A0A1E3QS30"/>
<evidence type="ECO:0000256" key="7">
    <source>
        <dbReference type="RuleBase" id="RU361124"/>
    </source>
</evidence>
<evidence type="ECO:0000256" key="2">
    <source>
        <dbReference type="ARBA" id="ARBA00008035"/>
    </source>
</evidence>
<comment type="subcellular location">
    <subcellularLocation>
        <location evidence="1 7">Nucleus</location>
    </subcellularLocation>
</comment>
<organism evidence="10 11">
    <name type="scientific">Babjeviella inositovora NRRL Y-12698</name>
    <dbReference type="NCBI Taxonomy" id="984486"/>
    <lineage>
        <taxon>Eukaryota</taxon>
        <taxon>Fungi</taxon>
        <taxon>Dikarya</taxon>
        <taxon>Ascomycota</taxon>
        <taxon>Saccharomycotina</taxon>
        <taxon>Pichiomycetes</taxon>
        <taxon>Serinales incertae sedis</taxon>
        <taxon>Babjeviella</taxon>
    </lineage>
</organism>
<dbReference type="EMBL" id="KV454431">
    <property type="protein sequence ID" value="ODQ79747.1"/>
    <property type="molecule type" value="Genomic_DNA"/>
</dbReference>
<gene>
    <name evidence="10" type="ORF">BABINDRAFT_7954</name>
</gene>
<accession>A0A1E3QS30</accession>